<protein>
    <submittedName>
        <fullName evidence="1">Uncharacterized protein</fullName>
    </submittedName>
</protein>
<dbReference type="EMBL" id="FOIN01000001">
    <property type="protein sequence ID" value="SET05654.1"/>
    <property type="molecule type" value="Genomic_DNA"/>
</dbReference>
<keyword evidence="2" id="KW-1185">Reference proteome</keyword>
<organism evidence="1 2">
    <name type="scientific">Thomasclavelia cocleata</name>
    <dbReference type="NCBI Taxonomy" id="69824"/>
    <lineage>
        <taxon>Bacteria</taxon>
        <taxon>Bacillati</taxon>
        <taxon>Bacillota</taxon>
        <taxon>Erysipelotrichia</taxon>
        <taxon>Erysipelotrichales</taxon>
        <taxon>Coprobacillaceae</taxon>
        <taxon>Thomasclavelia</taxon>
    </lineage>
</organism>
<proteinExistence type="predicted"/>
<evidence type="ECO:0000313" key="2">
    <source>
        <dbReference type="Proteomes" id="UP000198558"/>
    </source>
</evidence>
<name>A0A1I0BFJ3_9FIRM</name>
<dbReference type="AlphaFoldDB" id="A0A1I0BFJ3"/>
<accession>A0A1I0BFJ3</accession>
<dbReference type="GeneID" id="78287151"/>
<dbReference type="RefSeq" id="WP_092351391.1">
    <property type="nucleotide sequence ID" value="NZ_FOIN01000001.1"/>
</dbReference>
<sequence length="115" mass="13976">MEKLQKLRIKEKELQQHIEDFNKIQYKVYEEFLEKNGLDKDVEFYVWTRNKREWKKGKILIRKDGYTLIASYQYEFHSYTKQGKLSTNQLGYIKSPENITNYIEKGELKGVMKNE</sequence>
<reference evidence="2" key="1">
    <citation type="submission" date="2016-10" db="EMBL/GenBank/DDBJ databases">
        <authorList>
            <person name="Varghese N."/>
            <person name="Submissions S."/>
        </authorList>
    </citation>
    <scope>NUCLEOTIDE SEQUENCE [LARGE SCALE GENOMIC DNA]</scope>
    <source>
        <strain evidence="2">DSM 1551</strain>
    </source>
</reference>
<evidence type="ECO:0000313" key="1">
    <source>
        <dbReference type="EMBL" id="SET05654.1"/>
    </source>
</evidence>
<gene>
    <name evidence="1" type="ORF">SAMN04489758_101106</name>
</gene>
<dbReference type="Proteomes" id="UP000198558">
    <property type="component" value="Unassembled WGS sequence"/>
</dbReference>